<proteinExistence type="predicted"/>
<organism evidence="1 2">
    <name type="scientific">Natrialba taiwanensis DSM 12281</name>
    <dbReference type="NCBI Taxonomy" id="1230458"/>
    <lineage>
        <taxon>Archaea</taxon>
        <taxon>Methanobacteriati</taxon>
        <taxon>Methanobacteriota</taxon>
        <taxon>Stenosarchaea group</taxon>
        <taxon>Halobacteria</taxon>
        <taxon>Halobacteriales</taxon>
        <taxon>Natrialbaceae</taxon>
        <taxon>Natrialba</taxon>
    </lineage>
</organism>
<sequence length="43" mass="4452">MTRFCLGVIVVISIVGTMIVAGVGSVTSKCPTGTITRLHSCEN</sequence>
<keyword evidence="2" id="KW-1185">Reference proteome</keyword>
<comment type="caution">
    <text evidence="1">The sequence shown here is derived from an EMBL/GenBank/DDBJ whole genome shotgun (WGS) entry which is preliminary data.</text>
</comment>
<dbReference type="RefSeq" id="WP_006827853.1">
    <property type="nucleotide sequence ID" value="NZ_AOIL01000070.1"/>
</dbReference>
<evidence type="ECO:0000313" key="1">
    <source>
        <dbReference type="EMBL" id="ELY84764.1"/>
    </source>
</evidence>
<dbReference type="EMBL" id="AOIL01000070">
    <property type="protein sequence ID" value="ELY84764.1"/>
    <property type="molecule type" value="Genomic_DNA"/>
</dbReference>
<dbReference type="PATRIC" id="fig|1230458.4.peg.4334"/>
<name>L9ZEG0_9EURY</name>
<protein>
    <submittedName>
        <fullName evidence="1">Uncharacterized protein</fullName>
    </submittedName>
</protein>
<dbReference type="AlphaFoldDB" id="L9ZEG0"/>
<gene>
    <name evidence="1" type="ORF">C484_21493</name>
</gene>
<accession>L9ZEG0</accession>
<dbReference type="Proteomes" id="UP000011648">
    <property type="component" value="Unassembled WGS sequence"/>
</dbReference>
<reference evidence="1 2" key="1">
    <citation type="journal article" date="2014" name="PLoS Genet.">
        <title>Phylogenetically driven sequencing of extremely halophilic archaea reveals strategies for static and dynamic osmo-response.</title>
        <authorList>
            <person name="Becker E.A."/>
            <person name="Seitzer P.M."/>
            <person name="Tritt A."/>
            <person name="Larsen D."/>
            <person name="Krusor M."/>
            <person name="Yao A.I."/>
            <person name="Wu D."/>
            <person name="Madern D."/>
            <person name="Eisen J.A."/>
            <person name="Darling A.E."/>
            <person name="Facciotti M.T."/>
        </authorList>
    </citation>
    <scope>NUCLEOTIDE SEQUENCE [LARGE SCALE GENOMIC DNA]</scope>
    <source>
        <strain evidence="1 2">DSM 12281</strain>
    </source>
</reference>
<evidence type="ECO:0000313" key="2">
    <source>
        <dbReference type="Proteomes" id="UP000011648"/>
    </source>
</evidence>